<keyword evidence="2" id="KW-1185">Reference proteome</keyword>
<evidence type="ECO:0000313" key="1">
    <source>
        <dbReference type="EMBL" id="KAL0939195.1"/>
    </source>
</evidence>
<dbReference type="Proteomes" id="UP000805649">
    <property type="component" value="Unassembled WGS sequence"/>
</dbReference>
<organism evidence="1 2">
    <name type="scientific">Colletotrichum truncatum</name>
    <name type="common">Anthracnose fungus</name>
    <name type="synonym">Colletotrichum capsici</name>
    <dbReference type="NCBI Taxonomy" id="5467"/>
    <lineage>
        <taxon>Eukaryota</taxon>
        <taxon>Fungi</taxon>
        <taxon>Dikarya</taxon>
        <taxon>Ascomycota</taxon>
        <taxon>Pezizomycotina</taxon>
        <taxon>Sordariomycetes</taxon>
        <taxon>Hypocreomycetidae</taxon>
        <taxon>Glomerellales</taxon>
        <taxon>Glomerellaceae</taxon>
        <taxon>Colletotrichum</taxon>
        <taxon>Colletotrichum truncatum species complex</taxon>
    </lineage>
</organism>
<protein>
    <submittedName>
        <fullName evidence="1">Uncharacterized protein</fullName>
    </submittedName>
</protein>
<evidence type="ECO:0000313" key="2">
    <source>
        <dbReference type="Proteomes" id="UP000805649"/>
    </source>
</evidence>
<sequence>MQDTLGEISLLDVSQHGNEAKDVRASMQMFSCSKSESVYEVSDSGYASKQFSENPTVPHLEDFSERVVRLAVDEEGDGRTTYSGASTIPFIQAKQCVSELSHIVCQRLGPFIDTEHWSSASSTISELIKAFAIRLGLESPSQANREIMCFVHKRVLKIADQIGKELIDWQEPTENLGSFQANKDSRKLLEEKMIMWERKSRETTPLYENKEYFKGVPDDEQSDEEEGLATELTDYIKVVTESTSLTWLVESLQREIALTPNTDLRVYCCNLL</sequence>
<proteinExistence type="predicted"/>
<accession>A0ACC3Z5E3</accession>
<reference evidence="1 2" key="1">
    <citation type="journal article" date="2020" name="Phytopathology">
        <title>Genome Sequence Resources of Colletotrichum truncatum, C. plurivorum, C. musicola, and C. sojae: Four Species Pathogenic to Soybean (Glycine max).</title>
        <authorList>
            <person name="Rogerio F."/>
            <person name="Boufleur T.R."/>
            <person name="Ciampi-Guillardi M."/>
            <person name="Sukno S.A."/>
            <person name="Thon M.R."/>
            <person name="Massola Junior N.S."/>
            <person name="Baroncelli R."/>
        </authorList>
    </citation>
    <scope>NUCLEOTIDE SEQUENCE [LARGE SCALE GENOMIC DNA]</scope>
    <source>
        <strain evidence="1 2">CMES1059</strain>
    </source>
</reference>
<gene>
    <name evidence="1" type="ORF">CTRU02_205805</name>
</gene>
<dbReference type="EMBL" id="VUJX02000003">
    <property type="protein sequence ID" value="KAL0939195.1"/>
    <property type="molecule type" value="Genomic_DNA"/>
</dbReference>
<comment type="caution">
    <text evidence="1">The sequence shown here is derived from an EMBL/GenBank/DDBJ whole genome shotgun (WGS) entry which is preliminary data.</text>
</comment>
<name>A0ACC3Z5E3_COLTU</name>